<dbReference type="OrthoDB" id="5498790at2"/>
<reference evidence="1 2" key="1">
    <citation type="submission" date="2018-03" db="EMBL/GenBank/DDBJ databases">
        <title>Draft Genome Sequences of the Obligatory Marine Myxobacteria Enhygromyxa salina SWB007.</title>
        <authorList>
            <person name="Poehlein A."/>
            <person name="Moghaddam J.A."/>
            <person name="Harms H."/>
            <person name="Alanjari M."/>
            <person name="Koenig G.M."/>
            <person name="Daniel R."/>
            <person name="Schaeberle T.F."/>
        </authorList>
    </citation>
    <scope>NUCLEOTIDE SEQUENCE [LARGE SCALE GENOMIC DNA]</scope>
    <source>
        <strain evidence="1 2">SWB007</strain>
    </source>
</reference>
<sequence>MPTAARHGPDLDALEALISSRIREFEVCALLDLLGSIGYAPEDIEFRGHRARGPQPTLIHTIDFPPRVEPERAGGKVVVIVNLGLLSCRSPLPTYFQRFFNDIDSHDAVLELLHTLDRSLLHVRLARERPERAIADWPRTCRDFLRVFGLDAPIGLSWLFRAVFPELGVVVRRIANDYAIPFVGATLGLSELGACSFGDRTNIGVHDMEVVLICEDAEFADATPWIAEGNRRLRTVVFPLLDEICMTLTVVFVLMDRGTTAHVSPRSYAGYDPMWPDEVSLRPPDPPSRIELYRGALPRLEPDAQVLEHLLGHDRLARVSIPPGKHTTPIPGVLGRAIELQLVCEVAGRRHGYVATVHWSARAWYREEPHAIALTCEGVVKTSPTARTHPRLWTLLRDAGRDRIADRLTHGVLATVDSDRVTVELIEQLIDANADEQLHALALSEAAPMSMWDDDAWARFATWSAREPMAFGGLGDERARSSA</sequence>
<organism evidence="1 2">
    <name type="scientific">Enhygromyxa salina</name>
    <dbReference type="NCBI Taxonomy" id="215803"/>
    <lineage>
        <taxon>Bacteria</taxon>
        <taxon>Pseudomonadati</taxon>
        <taxon>Myxococcota</taxon>
        <taxon>Polyangia</taxon>
        <taxon>Nannocystales</taxon>
        <taxon>Nannocystaceae</taxon>
        <taxon>Enhygromyxa</taxon>
    </lineage>
</organism>
<accession>A0A2S9YU98</accession>
<evidence type="ECO:0000313" key="1">
    <source>
        <dbReference type="EMBL" id="PRQ08663.1"/>
    </source>
</evidence>
<comment type="caution">
    <text evidence="1">The sequence shown here is derived from an EMBL/GenBank/DDBJ whole genome shotgun (WGS) entry which is preliminary data.</text>
</comment>
<name>A0A2S9YU98_9BACT</name>
<dbReference type="AlphaFoldDB" id="A0A2S9YU98"/>
<proteinExistence type="predicted"/>
<dbReference type="Proteomes" id="UP000238823">
    <property type="component" value="Unassembled WGS sequence"/>
</dbReference>
<gene>
    <name evidence="1" type="ORF">ENSA7_16080</name>
</gene>
<protein>
    <submittedName>
        <fullName evidence="1">Uncharacterized protein</fullName>
    </submittedName>
</protein>
<dbReference type="RefSeq" id="WP_106088641.1">
    <property type="nucleotide sequence ID" value="NZ_PVNL01000038.1"/>
</dbReference>
<dbReference type="EMBL" id="PVNL01000038">
    <property type="protein sequence ID" value="PRQ08663.1"/>
    <property type="molecule type" value="Genomic_DNA"/>
</dbReference>
<evidence type="ECO:0000313" key="2">
    <source>
        <dbReference type="Proteomes" id="UP000238823"/>
    </source>
</evidence>